<dbReference type="InterPro" id="IPR011010">
    <property type="entry name" value="DNA_brk_join_enz"/>
</dbReference>
<dbReference type="InterPro" id="IPR010998">
    <property type="entry name" value="Integrase_recombinase_N"/>
</dbReference>
<dbReference type="CDD" id="cd01189">
    <property type="entry name" value="INT_ICEBs1_C_like"/>
    <property type="match status" value="1"/>
</dbReference>
<reference evidence="7 8" key="1">
    <citation type="journal article" date="2016" name="Front. Microbiol.">
        <title>Fuerstia marisgermanicae gen. nov., sp. nov., an Unusual Member of the Phylum Planctomycetes from the German Wadden Sea.</title>
        <authorList>
            <person name="Kohn T."/>
            <person name="Heuer A."/>
            <person name="Jogler M."/>
            <person name="Vollmers J."/>
            <person name="Boedeker C."/>
            <person name="Bunk B."/>
            <person name="Rast P."/>
            <person name="Borchert D."/>
            <person name="Glockner I."/>
            <person name="Freese H.M."/>
            <person name="Klenk H.P."/>
            <person name="Overmann J."/>
            <person name="Kaster A.K."/>
            <person name="Rohde M."/>
            <person name="Wiegand S."/>
            <person name="Jogler C."/>
        </authorList>
    </citation>
    <scope>NUCLEOTIDE SEQUENCE [LARGE SCALE GENOMIC DNA]</scope>
    <source>
        <strain evidence="7 8">NH11</strain>
    </source>
</reference>
<organism evidence="7 8">
    <name type="scientific">Fuerstiella marisgermanici</name>
    <dbReference type="NCBI Taxonomy" id="1891926"/>
    <lineage>
        <taxon>Bacteria</taxon>
        <taxon>Pseudomonadati</taxon>
        <taxon>Planctomycetota</taxon>
        <taxon>Planctomycetia</taxon>
        <taxon>Planctomycetales</taxon>
        <taxon>Planctomycetaceae</taxon>
        <taxon>Fuerstiella</taxon>
    </lineage>
</organism>
<dbReference type="PROSITE" id="PS51900">
    <property type="entry name" value="CB"/>
    <property type="match status" value="1"/>
</dbReference>
<evidence type="ECO:0000313" key="7">
    <source>
        <dbReference type="EMBL" id="APZ96927.1"/>
    </source>
</evidence>
<gene>
    <name evidence="7" type="primary">xerD_19</name>
    <name evidence="7" type="ORF">Fuma_06603</name>
</gene>
<dbReference type="InterPro" id="IPR002104">
    <property type="entry name" value="Integrase_catalytic"/>
</dbReference>
<dbReference type="InterPro" id="IPR044068">
    <property type="entry name" value="CB"/>
</dbReference>
<dbReference type="RefSeq" id="WP_158521217.1">
    <property type="nucleotide sequence ID" value="NZ_CP017641.1"/>
</dbReference>
<evidence type="ECO:0000313" key="8">
    <source>
        <dbReference type="Proteomes" id="UP000187735"/>
    </source>
</evidence>
<dbReference type="GO" id="GO:0006310">
    <property type="term" value="P:DNA recombination"/>
    <property type="evidence" value="ECO:0007669"/>
    <property type="project" value="UniProtKB-KW"/>
</dbReference>
<keyword evidence="1" id="KW-0229">DNA integration</keyword>
<dbReference type="PANTHER" id="PTHR30349:SF91">
    <property type="entry name" value="INTA PROTEIN"/>
    <property type="match status" value="1"/>
</dbReference>
<keyword evidence="3" id="KW-0233">DNA recombination</keyword>
<dbReference type="Pfam" id="PF00589">
    <property type="entry name" value="Phage_integrase"/>
    <property type="match status" value="1"/>
</dbReference>
<name>A0A1P8WS89_9PLAN</name>
<dbReference type="Gene3D" id="1.10.443.10">
    <property type="entry name" value="Intergrase catalytic core"/>
    <property type="match status" value="1"/>
</dbReference>
<feature type="domain" description="Tyr recombinase" evidence="5">
    <location>
        <begin position="173"/>
        <end position="368"/>
    </location>
</feature>
<accession>A0A1P8WS89</accession>
<dbReference type="PROSITE" id="PS51898">
    <property type="entry name" value="TYR_RECOMBINASE"/>
    <property type="match status" value="1"/>
</dbReference>
<dbReference type="GO" id="GO:0015074">
    <property type="term" value="P:DNA integration"/>
    <property type="evidence" value="ECO:0007669"/>
    <property type="project" value="UniProtKB-KW"/>
</dbReference>
<dbReference type="InterPro" id="IPR013762">
    <property type="entry name" value="Integrase-like_cat_sf"/>
</dbReference>
<dbReference type="SUPFAM" id="SSF56349">
    <property type="entry name" value="DNA breaking-rejoining enzymes"/>
    <property type="match status" value="1"/>
</dbReference>
<dbReference type="InterPro" id="IPR004107">
    <property type="entry name" value="Integrase_SAM-like_N"/>
</dbReference>
<dbReference type="InterPro" id="IPR050090">
    <property type="entry name" value="Tyrosine_recombinase_XerCD"/>
</dbReference>
<dbReference type="KEGG" id="fmr:Fuma_06603"/>
<evidence type="ECO:0000259" key="6">
    <source>
        <dbReference type="PROSITE" id="PS51900"/>
    </source>
</evidence>
<protein>
    <submittedName>
        <fullName evidence="7">Tyrosine recombinase XerD</fullName>
    </submittedName>
</protein>
<evidence type="ECO:0000256" key="2">
    <source>
        <dbReference type="ARBA" id="ARBA00023125"/>
    </source>
</evidence>
<proteinExistence type="predicted"/>
<dbReference type="PANTHER" id="PTHR30349">
    <property type="entry name" value="PHAGE INTEGRASE-RELATED"/>
    <property type="match status" value="1"/>
</dbReference>
<dbReference type="GO" id="GO:0003677">
    <property type="term" value="F:DNA binding"/>
    <property type="evidence" value="ECO:0007669"/>
    <property type="project" value="UniProtKB-UniRule"/>
</dbReference>
<dbReference type="EMBL" id="CP017641">
    <property type="protein sequence ID" value="APZ96927.1"/>
    <property type="molecule type" value="Genomic_DNA"/>
</dbReference>
<dbReference type="Gene3D" id="1.10.150.130">
    <property type="match status" value="1"/>
</dbReference>
<keyword evidence="2 4" id="KW-0238">DNA-binding</keyword>
<keyword evidence="8" id="KW-1185">Reference proteome</keyword>
<evidence type="ECO:0000259" key="5">
    <source>
        <dbReference type="PROSITE" id="PS51898"/>
    </source>
</evidence>
<dbReference type="Proteomes" id="UP000187735">
    <property type="component" value="Chromosome"/>
</dbReference>
<evidence type="ECO:0000256" key="3">
    <source>
        <dbReference type="ARBA" id="ARBA00023172"/>
    </source>
</evidence>
<feature type="domain" description="Core-binding (CB)" evidence="6">
    <location>
        <begin position="69"/>
        <end position="152"/>
    </location>
</feature>
<dbReference type="OrthoDB" id="9803188at2"/>
<dbReference type="AlphaFoldDB" id="A0A1P8WS89"/>
<evidence type="ECO:0000256" key="1">
    <source>
        <dbReference type="ARBA" id="ARBA00022908"/>
    </source>
</evidence>
<dbReference type="Pfam" id="PF14659">
    <property type="entry name" value="Phage_int_SAM_3"/>
    <property type="match status" value="1"/>
</dbReference>
<sequence length="384" mass="43301">MGKRAKGEGSIFQRKSDGRWVGRISLGRDDKGRRIQKTVYGGTQGEVVDKIDNLKQQAKLNSKSVVSKDSVAAYLQNWLYDDVAVNRAGKTFEEYELASRLYIVPFIGAIKLNRLDAEALQKWQATLKRKSFSDNQRLRSIRTLRNALNKAVKLRKIPFNPCIALDKPRVERKEVIPLEREQCQTLFAECKSHRIGDIITLAAMTGLRKRELFALEWSAVNLSEGVLTVRKALEEIGGKITVKVPKTRTSRRVVTLEPIAINALASRMEKAVAEGFTPDEVPICFPDTLGGYLRGSNFDRNVWHPIRKSAGIPKTFKFHDLRHTQASLMLYAGVDLKVIQHRLGHASFATTANLYAHLMQDSQARATEKLSELMGQSRASEYIH</sequence>
<evidence type="ECO:0000256" key="4">
    <source>
        <dbReference type="PROSITE-ProRule" id="PRU01248"/>
    </source>
</evidence>